<name>A0A1V4ICN0_9CLOT</name>
<keyword evidence="10" id="KW-1185">Reference proteome</keyword>
<dbReference type="Pfam" id="PF03062">
    <property type="entry name" value="MBOAT"/>
    <property type="match status" value="1"/>
</dbReference>
<dbReference type="STRING" id="1450648.CLORY_39760"/>
<comment type="caution">
    <text evidence="9">The sequence shown here is derived from an EMBL/GenBank/DDBJ whole genome shotgun (WGS) entry which is preliminary data.</text>
</comment>
<keyword evidence="7 9" id="KW-0012">Acyltransferase</keyword>
<keyword evidence="4 8" id="KW-0812">Transmembrane</keyword>
<feature type="transmembrane region" description="Helical" evidence="8">
    <location>
        <begin position="366"/>
        <end position="385"/>
    </location>
</feature>
<evidence type="ECO:0000313" key="9">
    <source>
        <dbReference type="EMBL" id="OPJ57706.1"/>
    </source>
</evidence>
<proteinExistence type="inferred from homology"/>
<dbReference type="PANTHER" id="PTHR13285:SF18">
    <property type="entry name" value="PROTEIN-CYSTEINE N-PALMITOYLTRANSFERASE RASP"/>
    <property type="match status" value="1"/>
</dbReference>
<comment type="similarity">
    <text evidence="2 7">Belongs to the membrane-bound acyltransferase family.</text>
</comment>
<reference evidence="9 10" key="1">
    <citation type="submission" date="2017-03" db="EMBL/GenBank/DDBJ databases">
        <title>Genome sequence of Clostridium oryzae DSM 28571.</title>
        <authorList>
            <person name="Poehlein A."/>
            <person name="Daniel R."/>
        </authorList>
    </citation>
    <scope>NUCLEOTIDE SEQUENCE [LARGE SCALE GENOMIC DNA]</scope>
    <source>
        <strain evidence="9 10">DSM 28571</strain>
    </source>
</reference>
<keyword evidence="7 9" id="KW-0808">Transferase</keyword>
<evidence type="ECO:0000256" key="2">
    <source>
        <dbReference type="ARBA" id="ARBA00010323"/>
    </source>
</evidence>
<feature type="transmembrane region" description="Helical" evidence="8">
    <location>
        <begin position="46"/>
        <end position="64"/>
    </location>
</feature>
<dbReference type="Proteomes" id="UP000190080">
    <property type="component" value="Unassembled WGS sequence"/>
</dbReference>
<dbReference type="EMBL" id="MZGV01000075">
    <property type="protein sequence ID" value="OPJ57706.1"/>
    <property type="molecule type" value="Genomic_DNA"/>
</dbReference>
<feature type="transmembrane region" description="Helical" evidence="8">
    <location>
        <begin position="76"/>
        <end position="94"/>
    </location>
</feature>
<dbReference type="EC" id="2.3.1.-" evidence="9"/>
<evidence type="ECO:0000256" key="4">
    <source>
        <dbReference type="ARBA" id="ARBA00022692"/>
    </source>
</evidence>
<dbReference type="InterPro" id="IPR051085">
    <property type="entry name" value="MB_O-acyltransferase"/>
</dbReference>
<keyword evidence="5 8" id="KW-1133">Transmembrane helix</keyword>
<feature type="transmembrane region" description="Helical" evidence="8">
    <location>
        <begin position="106"/>
        <end position="130"/>
    </location>
</feature>
<evidence type="ECO:0000256" key="5">
    <source>
        <dbReference type="ARBA" id="ARBA00022989"/>
    </source>
</evidence>
<gene>
    <name evidence="9" type="primary">patA_5</name>
    <name evidence="9" type="ORF">CLORY_39760</name>
</gene>
<evidence type="ECO:0000256" key="1">
    <source>
        <dbReference type="ARBA" id="ARBA00004651"/>
    </source>
</evidence>
<dbReference type="GO" id="GO:0005886">
    <property type="term" value="C:plasma membrane"/>
    <property type="evidence" value="ECO:0007669"/>
    <property type="project" value="UniProtKB-SubCell"/>
</dbReference>
<keyword evidence="3 7" id="KW-1003">Cell membrane</keyword>
<feature type="transmembrane region" description="Helical" evidence="8">
    <location>
        <begin position="423"/>
        <end position="442"/>
    </location>
</feature>
<accession>A0A1V4ICN0</accession>
<evidence type="ECO:0000256" key="7">
    <source>
        <dbReference type="PIRNR" id="PIRNR016636"/>
    </source>
</evidence>
<dbReference type="InterPro" id="IPR024194">
    <property type="entry name" value="Ac/AlaTfrase_AlgI/DltB"/>
</dbReference>
<sequence length="488" mass="57130">MAFISLEFLVFFPVVAITYFILPFSLRWIWLLISSYYFYMSWNPKYAGLIVLSTLITYLCGVLIGKSSNKKVKNVWLIISLISNLGILFIFKYYNFFRLNSRRILSIFNVSLNIPVFDFLLPVGISFYTFQSLSYVMDVYRGDTKAEKNLGKYALFVSFFPQLTAGPIGKSKELLYQFNEKHYFDYDRVKNGLILMAWGAFQKVFIADRLAIVVNTVYDSPGNYKGFQIITATIFFTFQIYCDFSSYSDIAVGAAEVMGFRLTRNFRQPYFSKSVKEFWRRWHISLSTWFKDYLYIPLGGNRKGKLRTYLNTMIVFILSGLWHGAAMNFIIWGTLHGVYQVLSGLLKPAKLKLIKILNIRTEVFSYKLFQMLTTFTLVSFAWLFFRATTFSSAQILIRNMFYFNPWIFSRSYLGLMGIDSKDFFMSILGIFIIISVNLMQVRRNLRVQLSRQNAVFRWAIYFSCILAILIFGIYGEGYDEQQFIYSQF</sequence>
<protein>
    <submittedName>
        <fullName evidence="9">Peptidoglycan O-acetyltransferase</fullName>
        <ecNumber evidence="9">2.3.1.-</ecNumber>
    </submittedName>
</protein>
<dbReference type="GO" id="GO:0016746">
    <property type="term" value="F:acyltransferase activity"/>
    <property type="evidence" value="ECO:0007669"/>
    <property type="project" value="UniProtKB-KW"/>
</dbReference>
<dbReference type="PIRSF" id="PIRSF500217">
    <property type="entry name" value="AlgI"/>
    <property type="match status" value="1"/>
</dbReference>
<dbReference type="OrthoDB" id="9805788at2"/>
<dbReference type="PANTHER" id="PTHR13285">
    <property type="entry name" value="ACYLTRANSFERASE"/>
    <property type="match status" value="1"/>
</dbReference>
<evidence type="ECO:0000256" key="8">
    <source>
        <dbReference type="SAM" id="Phobius"/>
    </source>
</evidence>
<keyword evidence="6 7" id="KW-0472">Membrane</keyword>
<dbReference type="PIRSF" id="PIRSF016636">
    <property type="entry name" value="AlgI_DltB"/>
    <property type="match status" value="1"/>
</dbReference>
<evidence type="ECO:0000256" key="3">
    <source>
        <dbReference type="ARBA" id="ARBA00022475"/>
    </source>
</evidence>
<feature type="transmembrane region" description="Helical" evidence="8">
    <location>
        <begin position="12"/>
        <end position="39"/>
    </location>
</feature>
<evidence type="ECO:0000256" key="6">
    <source>
        <dbReference type="ARBA" id="ARBA00023136"/>
    </source>
</evidence>
<comment type="subcellular location">
    <subcellularLocation>
        <location evidence="1">Cell membrane</location>
        <topology evidence="1">Multi-pass membrane protein</topology>
    </subcellularLocation>
</comment>
<feature type="transmembrane region" description="Helical" evidence="8">
    <location>
        <begin position="454"/>
        <end position="474"/>
    </location>
</feature>
<dbReference type="InterPro" id="IPR028362">
    <property type="entry name" value="AlgI"/>
</dbReference>
<dbReference type="AlphaFoldDB" id="A0A1V4ICN0"/>
<dbReference type="InterPro" id="IPR004299">
    <property type="entry name" value="MBOAT_fam"/>
</dbReference>
<evidence type="ECO:0000313" key="10">
    <source>
        <dbReference type="Proteomes" id="UP000190080"/>
    </source>
</evidence>
<organism evidence="9 10">
    <name type="scientific">Clostridium oryzae</name>
    <dbReference type="NCBI Taxonomy" id="1450648"/>
    <lineage>
        <taxon>Bacteria</taxon>
        <taxon>Bacillati</taxon>
        <taxon>Bacillota</taxon>
        <taxon>Clostridia</taxon>
        <taxon>Eubacteriales</taxon>
        <taxon>Clostridiaceae</taxon>
        <taxon>Clostridium</taxon>
    </lineage>
</organism>
<dbReference type="RefSeq" id="WP_079427778.1">
    <property type="nucleotide sequence ID" value="NZ_MZGV01000075.1"/>
</dbReference>
<dbReference type="GO" id="GO:0042121">
    <property type="term" value="P:alginic acid biosynthetic process"/>
    <property type="evidence" value="ECO:0007669"/>
    <property type="project" value="InterPro"/>
</dbReference>